<dbReference type="InterPro" id="IPR009003">
    <property type="entry name" value="Peptidase_S1_PA"/>
</dbReference>
<sequence>MFSVATIIPLTTVVSCSSNIISAREINDVKKNVFNIGIYNNDQILTTFTSVLIKEELNKLIFLTTSHSFKSFKLNEATTDELTLKITQFYNLKQSLKINSKIRIIYDNNDEDIAIFYLDKTSEFNDIKITNKLELNSFDTKLPQANFLYTLGFTTLLDEDFKTNTYDLFFYLKDKDISFEEPNILFINNIQYSSGASGSPLLYKDKIIGLYLGKKLNNGKLTPFFKLFNDKIVIELNNFLIK</sequence>
<gene>
    <name evidence="1" type="ORF">NCTC10118_00439</name>
</gene>
<dbReference type="Gene3D" id="2.40.10.10">
    <property type="entry name" value="Trypsin-like serine proteases"/>
    <property type="match status" value="2"/>
</dbReference>
<evidence type="ECO:0000313" key="2">
    <source>
        <dbReference type="Proteomes" id="UP000289952"/>
    </source>
</evidence>
<evidence type="ECO:0008006" key="3">
    <source>
        <dbReference type="Google" id="ProtNLM"/>
    </source>
</evidence>
<proteinExistence type="predicted"/>
<dbReference type="InterPro" id="IPR043504">
    <property type="entry name" value="Peptidase_S1_PA_chymotrypsin"/>
</dbReference>
<evidence type="ECO:0000313" key="1">
    <source>
        <dbReference type="EMBL" id="VEU63384.1"/>
    </source>
</evidence>
<name>A0A449AEG7_9BACT</name>
<reference evidence="1 2" key="1">
    <citation type="submission" date="2019-01" db="EMBL/GenBank/DDBJ databases">
        <authorList>
            <consortium name="Pathogen Informatics"/>
        </authorList>
    </citation>
    <scope>NUCLEOTIDE SEQUENCE [LARGE SCALE GENOMIC DNA]</scope>
    <source>
        <strain evidence="1 2">NCTC10118</strain>
    </source>
</reference>
<dbReference type="AlphaFoldDB" id="A0A449AEG7"/>
<accession>A0A449AEG7</accession>
<dbReference type="SUPFAM" id="SSF50494">
    <property type="entry name" value="Trypsin-like serine proteases"/>
    <property type="match status" value="1"/>
</dbReference>
<protein>
    <recommendedName>
        <fullName evidence="3">Peptidase S7 domain-containing protein</fullName>
    </recommendedName>
</protein>
<dbReference type="Proteomes" id="UP000289952">
    <property type="component" value="Chromosome"/>
</dbReference>
<keyword evidence="2" id="KW-1185">Reference proteome</keyword>
<dbReference type="EMBL" id="LR214972">
    <property type="protein sequence ID" value="VEU63384.1"/>
    <property type="molecule type" value="Genomic_DNA"/>
</dbReference>
<organism evidence="1 2">
    <name type="scientific">Mycoplasmopsis bovirhinis</name>
    <dbReference type="NCBI Taxonomy" id="29553"/>
    <lineage>
        <taxon>Bacteria</taxon>
        <taxon>Bacillati</taxon>
        <taxon>Mycoplasmatota</taxon>
        <taxon>Mycoplasmoidales</taxon>
        <taxon>Metamycoplasmataceae</taxon>
        <taxon>Mycoplasmopsis</taxon>
    </lineage>
</organism>